<protein>
    <recommendedName>
        <fullName evidence="1">Endonuclease/exonuclease/phosphatase domain-containing protein</fullName>
    </recommendedName>
</protein>
<dbReference type="EMBL" id="JADFTS010000006">
    <property type="protein sequence ID" value="KAF9603379.1"/>
    <property type="molecule type" value="Genomic_DNA"/>
</dbReference>
<dbReference type="PANTHER" id="PTHR33710:SF71">
    <property type="entry name" value="ENDONUCLEASE_EXONUCLEASE_PHOSPHATASE DOMAIN-CONTAINING PROTEIN"/>
    <property type="match status" value="1"/>
</dbReference>
<dbReference type="Gene3D" id="3.60.10.10">
    <property type="entry name" value="Endonuclease/exonuclease/phosphatase"/>
    <property type="match status" value="1"/>
</dbReference>
<gene>
    <name evidence="2" type="ORF">IFM89_035624</name>
</gene>
<comment type="caution">
    <text evidence="2">The sequence shown here is derived from an EMBL/GenBank/DDBJ whole genome shotgun (WGS) entry which is preliminary data.</text>
</comment>
<feature type="domain" description="Endonuclease/exonuclease/phosphatase" evidence="1">
    <location>
        <begin position="6"/>
        <end position="179"/>
    </location>
</feature>
<evidence type="ECO:0000313" key="2">
    <source>
        <dbReference type="EMBL" id="KAF9603379.1"/>
    </source>
</evidence>
<dbReference type="AlphaFoldDB" id="A0A835HRQ4"/>
<keyword evidence="3" id="KW-1185">Reference proteome</keyword>
<name>A0A835HRQ4_9MAGN</name>
<proteinExistence type="predicted"/>
<evidence type="ECO:0000259" key="1">
    <source>
        <dbReference type="Pfam" id="PF03372"/>
    </source>
</evidence>
<dbReference type="InterPro" id="IPR036691">
    <property type="entry name" value="Endo/exonu/phosph_ase_sf"/>
</dbReference>
<dbReference type="PANTHER" id="PTHR33710">
    <property type="entry name" value="BNAC02G09200D PROTEIN"/>
    <property type="match status" value="1"/>
</dbReference>
<dbReference type="Pfam" id="PF03372">
    <property type="entry name" value="Exo_endo_phos"/>
    <property type="match status" value="1"/>
</dbReference>
<reference evidence="2 3" key="1">
    <citation type="submission" date="2020-10" db="EMBL/GenBank/DDBJ databases">
        <title>The Coptis chinensis genome and diversification of protoberbering-type alkaloids.</title>
        <authorList>
            <person name="Wang B."/>
            <person name="Shu S."/>
            <person name="Song C."/>
            <person name="Liu Y."/>
        </authorList>
    </citation>
    <scope>NUCLEOTIDE SEQUENCE [LARGE SCALE GENOMIC DNA]</scope>
    <source>
        <strain evidence="2">HL-2020</strain>
        <tissue evidence="2">Leaf</tissue>
    </source>
</reference>
<dbReference type="InterPro" id="IPR005135">
    <property type="entry name" value="Endo/exonuclease/phosphatase"/>
</dbReference>
<dbReference type="SUPFAM" id="SSF56219">
    <property type="entry name" value="DNase I-like"/>
    <property type="match status" value="1"/>
</dbReference>
<accession>A0A835HRQ4</accession>
<dbReference type="Proteomes" id="UP000631114">
    <property type="component" value="Unassembled WGS sequence"/>
</dbReference>
<evidence type="ECO:0000313" key="3">
    <source>
        <dbReference type="Proteomes" id="UP000631114"/>
    </source>
</evidence>
<dbReference type="GO" id="GO:0003824">
    <property type="term" value="F:catalytic activity"/>
    <property type="evidence" value="ECO:0007669"/>
    <property type="project" value="InterPro"/>
</dbReference>
<organism evidence="2 3">
    <name type="scientific">Coptis chinensis</name>
    <dbReference type="NCBI Taxonomy" id="261450"/>
    <lineage>
        <taxon>Eukaryota</taxon>
        <taxon>Viridiplantae</taxon>
        <taxon>Streptophyta</taxon>
        <taxon>Embryophyta</taxon>
        <taxon>Tracheophyta</taxon>
        <taxon>Spermatophyta</taxon>
        <taxon>Magnoliopsida</taxon>
        <taxon>Ranunculales</taxon>
        <taxon>Ranunculaceae</taxon>
        <taxon>Coptidoideae</taxon>
        <taxon>Coptis</taxon>
    </lineage>
</organism>
<sequence>MRCIFWNIRGIANDKTQNRLSKLINKWDPDIVGIAEPMINPRDISSAYLQSLGMSASFYSNDRQNSAPNIWLLWKSTVSTPTLLQQSSQQITVEVEGCLITVVHAHCIYVQRRHLWNEIKQISSFNLPWLVLGDFNAYLSILEKCGGNRPTAAALNDFRDCISESQLMEIPNTGFVYTWWNKQVGRFKIMGKLGRMLCNAEWCSKFQGWNYKVGSRICSDHSPILGSWRPMFQGPETCLSKFSICGAPILISRHCESKLGNSHLGHSIFIRLGLKRPRLL</sequence>
<dbReference type="OrthoDB" id="1930966at2759"/>